<comment type="caution">
    <text evidence="2">The sequence shown here is derived from an EMBL/GenBank/DDBJ whole genome shotgun (WGS) entry which is preliminary data.</text>
</comment>
<evidence type="ECO:0000313" key="2">
    <source>
        <dbReference type="EMBL" id="KAJ7198856.1"/>
    </source>
</evidence>
<sequence length="276" mass="30397">MASEFPSTVISKGPSWNGLESLEFLIVFGDSYSAVGYDHHSIPTREQPLGVEFPGTTFTDEGLPNWVGHLVTNYSLGSRLLVYDYAVCGARVYDVENQIQAVFKAHIAEKPAWAPWAAKNALFVTWVGINDSAWCSDHTDNMAKLFSAQQTLYDHGARNFLFINVPPIDRAPGDIPPRGRAPHFVSWNAELKKAAAAFAAAHVDATVMIYSSWDTFTALLDDPVAHGFLPRDVRKAGAAIWLDFLHPTSRVHDFIARDVSTFLSTCPARSASEEAK</sequence>
<dbReference type="Pfam" id="PF13472">
    <property type="entry name" value="Lipase_GDSL_2"/>
    <property type="match status" value="1"/>
</dbReference>
<keyword evidence="3" id="KW-1185">Reference proteome</keyword>
<dbReference type="Proteomes" id="UP001219525">
    <property type="component" value="Unassembled WGS sequence"/>
</dbReference>
<protein>
    <recommendedName>
        <fullName evidence="1">SGNH hydrolase-type esterase domain-containing protein</fullName>
    </recommendedName>
</protein>
<dbReference type="EMBL" id="JARJCW010000071">
    <property type="protein sequence ID" value="KAJ7198856.1"/>
    <property type="molecule type" value="Genomic_DNA"/>
</dbReference>
<dbReference type="SUPFAM" id="SSF52266">
    <property type="entry name" value="SGNH hydrolase"/>
    <property type="match status" value="1"/>
</dbReference>
<dbReference type="GO" id="GO:0016788">
    <property type="term" value="F:hydrolase activity, acting on ester bonds"/>
    <property type="evidence" value="ECO:0007669"/>
    <property type="project" value="InterPro"/>
</dbReference>
<organism evidence="2 3">
    <name type="scientific">Mycena pura</name>
    <dbReference type="NCBI Taxonomy" id="153505"/>
    <lineage>
        <taxon>Eukaryota</taxon>
        <taxon>Fungi</taxon>
        <taxon>Dikarya</taxon>
        <taxon>Basidiomycota</taxon>
        <taxon>Agaricomycotina</taxon>
        <taxon>Agaricomycetes</taxon>
        <taxon>Agaricomycetidae</taxon>
        <taxon>Agaricales</taxon>
        <taxon>Marasmiineae</taxon>
        <taxon>Mycenaceae</taxon>
        <taxon>Mycena</taxon>
    </lineage>
</organism>
<evidence type="ECO:0000313" key="3">
    <source>
        <dbReference type="Proteomes" id="UP001219525"/>
    </source>
</evidence>
<feature type="domain" description="SGNH hydrolase-type esterase" evidence="1">
    <location>
        <begin position="27"/>
        <end position="252"/>
    </location>
</feature>
<dbReference type="AlphaFoldDB" id="A0AAD6Y349"/>
<proteinExistence type="predicted"/>
<reference evidence="2" key="1">
    <citation type="submission" date="2023-03" db="EMBL/GenBank/DDBJ databases">
        <title>Massive genome expansion in bonnet fungi (Mycena s.s.) driven by repeated elements and novel gene families across ecological guilds.</title>
        <authorList>
            <consortium name="Lawrence Berkeley National Laboratory"/>
            <person name="Harder C.B."/>
            <person name="Miyauchi S."/>
            <person name="Viragh M."/>
            <person name="Kuo A."/>
            <person name="Thoen E."/>
            <person name="Andreopoulos B."/>
            <person name="Lu D."/>
            <person name="Skrede I."/>
            <person name="Drula E."/>
            <person name="Henrissat B."/>
            <person name="Morin E."/>
            <person name="Kohler A."/>
            <person name="Barry K."/>
            <person name="LaButti K."/>
            <person name="Morin E."/>
            <person name="Salamov A."/>
            <person name="Lipzen A."/>
            <person name="Mereny Z."/>
            <person name="Hegedus B."/>
            <person name="Baldrian P."/>
            <person name="Stursova M."/>
            <person name="Weitz H."/>
            <person name="Taylor A."/>
            <person name="Grigoriev I.V."/>
            <person name="Nagy L.G."/>
            <person name="Martin F."/>
            <person name="Kauserud H."/>
        </authorList>
    </citation>
    <scope>NUCLEOTIDE SEQUENCE</scope>
    <source>
        <strain evidence="2">9144</strain>
    </source>
</reference>
<dbReference type="InterPro" id="IPR036514">
    <property type="entry name" value="SGNH_hydro_sf"/>
</dbReference>
<accession>A0AAD6Y349</accession>
<dbReference type="Gene3D" id="3.40.50.1110">
    <property type="entry name" value="SGNH hydrolase"/>
    <property type="match status" value="1"/>
</dbReference>
<evidence type="ECO:0000259" key="1">
    <source>
        <dbReference type="Pfam" id="PF13472"/>
    </source>
</evidence>
<gene>
    <name evidence="2" type="ORF">GGX14DRAFT_373753</name>
</gene>
<dbReference type="InterPro" id="IPR013830">
    <property type="entry name" value="SGNH_hydro"/>
</dbReference>
<name>A0AAD6Y349_9AGAR</name>